<dbReference type="InterPro" id="IPR037171">
    <property type="entry name" value="NagB/RpiA_transferase-like"/>
</dbReference>
<dbReference type="InterPro" id="IPR018356">
    <property type="entry name" value="Tscrpt_reg_HTH_DeoR_CS"/>
</dbReference>
<proteinExistence type="predicted"/>
<evidence type="ECO:0000256" key="1">
    <source>
        <dbReference type="ARBA" id="ARBA00023015"/>
    </source>
</evidence>
<dbReference type="SUPFAM" id="SSF100950">
    <property type="entry name" value="NagB/RpiA/CoA transferase-like"/>
    <property type="match status" value="1"/>
</dbReference>
<dbReference type="InterPro" id="IPR014036">
    <property type="entry name" value="DeoR-like_C"/>
</dbReference>
<keyword evidence="1" id="KW-0805">Transcription regulation</keyword>
<name>A0A6P1NPJ6_9MICC</name>
<dbReference type="Gene3D" id="1.10.10.10">
    <property type="entry name" value="Winged helix-like DNA-binding domain superfamily/Winged helix DNA-binding domain"/>
    <property type="match status" value="1"/>
</dbReference>
<dbReference type="InterPro" id="IPR001034">
    <property type="entry name" value="DeoR_HTH"/>
</dbReference>
<dbReference type="SUPFAM" id="SSF46785">
    <property type="entry name" value="Winged helix' DNA-binding domain"/>
    <property type="match status" value="1"/>
</dbReference>
<dbReference type="PANTHER" id="PTHR30363">
    <property type="entry name" value="HTH-TYPE TRANSCRIPTIONAL REGULATOR SRLR-RELATED"/>
    <property type="match status" value="1"/>
</dbReference>
<dbReference type="PROSITE" id="PS00894">
    <property type="entry name" value="HTH_DEOR_1"/>
    <property type="match status" value="1"/>
</dbReference>
<accession>A0A6P1NPJ6</accession>
<dbReference type="InterPro" id="IPR036390">
    <property type="entry name" value="WH_DNA-bd_sf"/>
</dbReference>
<dbReference type="SMART" id="SM01134">
    <property type="entry name" value="DeoRC"/>
    <property type="match status" value="1"/>
</dbReference>
<evidence type="ECO:0000313" key="5">
    <source>
        <dbReference type="EMBL" id="QHK20320.1"/>
    </source>
</evidence>
<dbReference type="PROSITE" id="PS51000">
    <property type="entry name" value="HTH_DEOR_2"/>
    <property type="match status" value="1"/>
</dbReference>
<gene>
    <name evidence="5" type="ORF">GU243_11905</name>
</gene>
<dbReference type="Pfam" id="PF00455">
    <property type="entry name" value="DeoRC"/>
    <property type="match status" value="1"/>
</dbReference>
<dbReference type="EMBL" id="CP047898">
    <property type="protein sequence ID" value="QHK20320.1"/>
    <property type="molecule type" value="Genomic_DNA"/>
</dbReference>
<keyword evidence="6" id="KW-1185">Reference proteome</keyword>
<evidence type="ECO:0000256" key="3">
    <source>
        <dbReference type="ARBA" id="ARBA00023163"/>
    </source>
</evidence>
<keyword evidence="3" id="KW-0804">Transcription</keyword>
<protein>
    <submittedName>
        <fullName evidence="5">DeoR family transcriptional regulator</fullName>
    </submittedName>
</protein>
<dbReference type="PRINTS" id="PR00037">
    <property type="entry name" value="HTHLACR"/>
</dbReference>
<dbReference type="KEGG" id="psey:GU243_11905"/>
<dbReference type="GO" id="GO:0003677">
    <property type="term" value="F:DNA binding"/>
    <property type="evidence" value="ECO:0007669"/>
    <property type="project" value="UniProtKB-KW"/>
</dbReference>
<dbReference type="GO" id="GO:0003700">
    <property type="term" value="F:DNA-binding transcription factor activity"/>
    <property type="evidence" value="ECO:0007669"/>
    <property type="project" value="InterPro"/>
</dbReference>
<evidence type="ECO:0000259" key="4">
    <source>
        <dbReference type="PROSITE" id="PS51000"/>
    </source>
</evidence>
<dbReference type="AlphaFoldDB" id="A0A6P1NPJ6"/>
<dbReference type="SMART" id="SM00420">
    <property type="entry name" value="HTH_DEOR"/>
    <property type="match status" value="1"/>
</dbReference>
<evidence type="ECO:0000256" key="2">
    <source>
        <dbReference type="ARBA" id="ARBA00023125"/>
    </source>
</evidence>
<sequence>MTRTDRLAAILDLLAESGEIEIEDIVEKLGVSPATARRDLDSLAKQQLLTRTHGGATTGSVAYDLPGRYNRDDNAEAKQRIALAASALVMPGSVIGLSGGTTTTALAQALATRPDLSVRSDRPMLTVVTNAINIAARLAVRPNIKVMVTGGILSPRSYELVGPYTELLMDRIALDMAFIGVNGIDPVLGPTISDEGEAAINILMARRAAVSYVLADSSKVGKRAFATMAGYTFARLLTDAGISAKDKAAFEATGTKVSVAS</sequence>
<dbReference type="InterPro" id="IPR050313">
    <property type="entry name" value="Carb_Metab_HTH_regulators"/>
</dbReference>
<dbReference type="InterPro" id="IPR036388">
    <property type="entry name" value="WH-like_DNA-bd_sf"/>
</dbReference>
<organism evidence="5 6">
    <name type="scientific">Pseudarthrobacter psychrotolerans</name>
    <dbReference type="NCBI Taxonomy" id="2697569"/>
    <lineage>
        <taxon>Bacteria</taxon>
        <taxon>Bacillati</taxon>
        <taxon>Actinomycetota</taxon>
        <taxon>Actinomycetes</taxon>
        <taxon>Micrococcales</taxon>
        <taxon>Micrococcaceae</taxon>
        <taxon>Pseudarthrobacter</taxon>
    </lineage>
</organism>
<feature type="domain" description="HTH deoR-type" evidence="4">
    <location>
        <begin position="3"/>
        <end position="58"/>
    </location>
</feature>
<keyword evidence="2" id="KW-0238">DNA-binding</keyword>
<dbReference type="Proteomes" id="UP000464186">
    <property type="component" value="Chromosome"/>
</dbReference>
<dbReference type="Pfam" id="PF08220">
    <property type="entry name" value="HTH_DeoR"/>
    <property type="match status" value="1"/>
</dbReference>
<dbReference type="PANTHER" id="PTHR30363:SF44">
    <property type="entry name" value="AGA OPERON TRANSCRIPTIONAL REPRESSOR-RELATED"/>
    <property type="match status" value="1"/>
</dbReference>
<dbReference type="Gene3D" id="3.40.50.1360">
    <property type="match status" value="1"/>
</dbReference>
<evidence type="ECO:0000313" key="6">
    <source>
        <dbReference type="Proteomes" id="UP000464186"/>
    </source>
</evidence>
<reference evidence="5 6" key="1">
    <citation type="submission" date="2020-01" db="EMBL/GenBank/DDBJ databases">
        <title>Pseudarthrobacter psychrotolerans sp. nov., isolated from antarctic soil.</title>
        <authorList>
            <person name="Shin Y."/>
            <person name="Park W."/>
        </authorList>
    </citation>
    <scope>NUCLEOTIDE SEQUENCE [LARGE SCALE GENOMIC DNA]</scope>
    <source>
        <strain evidence="5 6">YJ56</strain>
    </source>
</reference>